<feature type="compositionally biased region" description="Acidic residues" evidence="1">
    <location>
        <begin position="689"/>
        <end position="707"/>
    </location>
</feature>
<feature type="compositionally biased region" description="Basic and acidic residues" evidence="1">
    <location>
        <begin position="293"/>
        <end position="306"/>
    </location>
</feature>
<dbReference type="Pfam" id="PF18759">
    <property type="entry name" value="Plavaka"/>
    <property type="match status" value="1"/>
</dbReference>
<evidence type="ECO:0000313" key="3">
    <source>
        <dbReference type="Proteomes" id="UP001385951"/>
    </source>
</evidence>
<dbReference type="EMBL" id="JASBNA010000011">
    <property type="protein sequence ID" value="KAK7688185.1"/>
    <property type="molecule type" value="Genomic_DNA"/>
</dbReference>
<feature type="region of interest" description="Disordered" evidence="1">
    <location>
        <begin position="678"/>
        <end position="761"/>
    </location>
</feature>
<evidence type="ECO:0000313" key="2">
    <source>
        <dbReference type="EMBL" id="KAK7688185.1"/>
    </source>
</evidence>
<accession>A0AAW0G3W1</accession>
<sequence length="761" mass="87409">MHAVWKILLDDAFVHAYKYGMVIKCPDGVYRRVYPRIFTYSADYPEKVLLATIRDKGLCPCPQCLTPKTKLHLMGQVNDLAFRIGSGARKYLARSVKRAREYIYTLGSGIASTAVDGLLKETSSVPTLNAFIERLGEDFNLHRMLTVDFMHEYNLGVWKAVFMHLIRLLYAQRDGIDKVAELDRRYRCISRFGRDTIRPFANNASEMKKLGARDFEDLLLCAVPAFEGLFDNNEDNKLVEQLLFKMAEWHAFAKLRMHTEETVKHLEKLTTNLGVLMRKFSTITCSRTETYELPREKAARERRQAEQSKSSDSPSAPTGKKRKGLNLNTYKWHALGHYVRFIRLFGPTDIYSTQIGEVAHRLVKRLYRLSSKLNATGKIAKRYMRVTFTRQKVLEPHEATKTKTPRRKHKHQMHPVGCDPTGYVPPDQHHFISPSRNSPIKLTEFLSQGRDDPALRDFKTKLLDHLLGRLTNRQFDGDDHDDFTDADRQSIRITDNKIFSVSRFQVNFTTYDVRRAQDSLNPSKQCNVMVQSPETEAGAHLYWYAQVLGVFHATVSVFPSSKSDLPSISSTRVEFLWVRWYGIEPGDRSGFRFAKLPKISFVPENDRFAFGFLDPFVVVRGCHLIPAFALGRTRRLLHSESTLARRVGERKDWMNYYVGIFADRDMALRYTDMGIGHQVSRTPATTSGADEEEIDDNRWDEDEDLEVDPSPGTMDEEEGDDSDNELRSDSSSVSTREDEDGESDGSEERYYDQDEDGVDDL</sequence>
<reference evidence="2 3" key="1">
    <citation type="submission" date="2022-09" db="EMBL/GenBank/DDBJ databases">
        <authorList>
            <person name="Palmer J.M."/>
        </authorList>
    </citation>
    <scope>NUCLEOTIDE SEQUENCE [LARGE SCALE GENOMIC DNA]</scope>
    <source>
        <strain evidence="2 3">DSM 7382</strain>
    </source>
</reference>
<gene>
    <name evidence="2" type="ORF">QCA50_008555</name>
</gene>
<name>A0AAW0G3W1_9APHY</name>
<protein>
    <submittedName>
        <fullName evidence="2">Uncharacterized protein</fullName>
    </submittedName>
</protein>
<feature type="compositionally biased region" description="Acidic residues" evidence="1">
    <location>
        <begin position="714"/>
        <end position="723"/>
    </location>
</feature>
<proteinExistence type="predicted"/>
<comment type="caution">
    <text evidence="2">The sequence shown here is derived from an EMBL/GenBank/DDBJ whole genome shotgun (WGS) entry which is preliminary data.</text>
</comment>
<dbReference type="InterPro" id="IPR041078">
    <property type="entry name" value="Plavaka"/>
</dbReference>
<keyword evidence="3" id="KW-1185">Reference proteome</keyword>
<feature type="compositionally biased region" description="Polar residues" evidence="1">
    <location>
        <begin position="679"/>
        <end position="688"/>
    </location>
</feature>
<evidence type="ECO:0000256" key="1">
    <source>
        <dbReference type="SAM" id="MobiDB-lite"/>
    </source>
</evidence>
<dbReference type="Proteomes" id="UP001385951">
    <property type="component" value="Unassembled WGS sequence"/>
</dbReference>
<dbReference type="AlphaFoldDB" id="A0AAW0G3W1"/>
<organism evidence="2 3">
    <name type="scientific">Cerrena zonata</name>
    <dbReference type="NCBI Taxonomy" id="2478898"/>
    <lineage>
        <taxon>Eukaryota</taxon>
        <taxon>Fungi</taxon>
        <taxon>Dikarya</taxon>
        <taxon>Basidiomycota</taxon>
        <taxon>Agaricomycotina</taxon>
        <taxon>Agaricomycetes</taxon>
        <taxon>Polyporales</taxon>
        <taxon>Cerrenaceae</taxon>
        <taxon>Cerrena</taxon>
    </lineage>
</organism>
<feature type="region of interest" description="Disordered" evidence="1">
    <location>
        <begin position="293"/>
        <end position="323"/>
    </location>
</feature>